<dbReference type="GO" id="GO:0006935">
    <property type="term" value="P:chemotaxis"/>
    <property type="evidence" value="ECO:0007669"/>
    <property type="project" value="TreeGrafter"/>
</dbReference>
<dbReference type="Pfam" id="PF00672">
    <property type="entry name" value="HAMP"/>
    <property type="match status" value="1"/>
</dbReference>
<dbReference type="EMBL" id="VZPB01000027">
    <property type="protein sequence ID" value="KAB0581091.1"/>
    <property type="molecule type" value="Genomic_DNA"/>
</dbReference>
<dbReference type="SMART" id="SM00304">
    <property type="entry name" value="HAMP"/>
    <property type="match status" value="1"/>
</dbReference>
<comment type="caution">
    <text evidence="8">The sequence shown here is derived from an EMBL/GenBank/DDBJ whole genome shotgun (WGS) entry which is preliminary data.</text>
</comment>
<dbReference type="Proteomes" id="UP000430120">
    <property type="component" value="Unassembled WGS sequence"/>
</dbReference>
<dbReference type="Pfam" id="PF00015">
    <property type="entry name" value="MCPsignal"/>
    <property type="match status" value="1"/>
</dbReference>
<protein>
    <submittedName>
        <fullName evidence="8">HAMP domain-containing protein</fullName>
    </submittedName>
</protein>
<dbReference type="CDD" id="cd06225">
    <property type="entry name" value="HAMP"/>
    <property type="match status" value="1"/>
</dbReference>
<dbReference type="CDD" id="cd11386">
    <property type="entry name" value="MCP_signal"/>
    <property type="match status" value="1"/>
</dbReference>
<dbReference type="InterPro" id="IPR004089">
    <property type="entry name" value="MCPsignal_dom"/>
</dbReference>
<evidence type="ECO:0000256" key="4">
    <source>
        <dbReference type="PROSITE-ProRule" id="PRU00284"/>
    </source>
</evidence>
<dbReference type="RefSeq" id="WP_151124461.1">
    <property type="nucleotide sequence ID" value="NZ_CP088081.1"/>
</dbReference>
<accession>A0A643FAV6</accession>
<dbReference type="GO" id="GO:0004888">
    <property type="term" value="F:transmembrane signaling receptor activity"/>
    <property type="evidence" value="ECO:0007669"/>
    <property type="project" value="TreeGrafter"/>
</dbReference>
<dbReference type="SMART" id="SM00283">
    <property type="entry name" value="MA"/>
    <property type="match status" value="1"/>
</dbReference>
<dbReference type="GO" id="GO:0005886">
    <property type="term" value="C:plasma membrane"/>
    <property type="evidence" value="ECO:0007669"/>
    <property type="project" value="TreeGrafter"/>
</dbReference>
<dbReference type="PROSITE" id="PS50111">
    <property type="entry name" value="CHEMOTAXIS_TRANSDUC_2"/>
    <property type="match status" value="1"/>
</dbReference>
<evidence type="ECO:0000256" key="2">
    <source>
        <dbReference type="ARBA" id="ARBA00022481"/>
    </source>
</evidence>
<feature type="domain" description="Methyl-accepting transducer" evidence="6">
    <location>
        <begin position="280"/>
        <end position="509"/>
    </location>
</feature>
<feature type="transmembrane region" description="Helical" evidence="5">
    <location>
        <begin position="6"/>
        <end position="26"/>
    </location>
</feature>
<evidence type="ECO:0000256" key="5">
    <source>
        <dbReference type="SAM" id="Phobius"/>
    </source>
</evidence>
<comment type="similarity">
    <text evidence="3">Belongs to the methyl-accepting chemotaxis (MCP) protein family.</text>
</comment>
<name>A0A643FAV6_IDEDE</name>
<keyword evidence="5" id="KW-1133">Transmembrane helix</keyword>
<feature type="transmembrane region" description="Helical" evidence="5">
    <location>
        <begin position="201"/>
        <end position="221"/>
    </location>
</feature>
<dbReference type="SUPFAM" id="SSF58104">
    <property type="entry name" value="Methyl-accepting chemotaxis protein (MCP) signaling domain"/>
    <property type="match status" value="1"/>
</dbReference>
<evidence type="ECO:0000259" key="7">
    <source>
        <dbReference type="PROSITE" id="PS50885"/>
    </source>
</evidence>
<dbReference type="OrthoDB" id="9763018at2"/>
<dbReference type="AlphaFoldDB" id="A0A643FAV6"/>
<dbReference type="Gene3D" id="1.10.287.950">
    <property type="entry name" value="Methyl-accepting chemotaxis protein"/>
    <property type="match status" value="1"/>
</dbReference>
<evidence type="ECO:0000313" key="8">
    <source>
        <dbReference type="EMBL" id="KAB0581091.1"/>
    </source>
</evidence>
<organism evidence="8 9">
    <name type="scientific">Ideonella dechloratans</name>
    <dbReference type="NCBI Taxonomy" id="36863"/>
    <lineage>
        <taxon>Bacteria</taxon>
        <taxon>Pseudomonadati</taxon>
        <taxon>Pseudomonadota</taxon>
        <taxon>Betaproteobacteria</taxon>
        <taxon>Burkholderiales</taxon>
        <taxon>Sphaerotilaceae</taxon>
        <taxon>Ideonella</taxon>
    </lineage>
</organism>
<evidence type="ECO:0000259" key="6">
    <source>
        <dbReference type="PROSITE" id="PS50111"/>
    </source>
</evidence>
<feature type="domain" description="HAMP" evidence="7">
    <location>
        <begin position="223"/>
        <end position="275"/>
    </location>
</feature>
<keyword evidence="2" id="KW-0488">Methylation</keyword>
<dbReference type="InterPro" id="IPR051310">
    <property type="entry name" value="MCP_chemotaxis"/>
</dbReference>
<reference evidence="8 9" key="1">
    <citation type="submission" date="2019-09" db="EMBL/GenBank/DDBJ databases">
        <title>Draft genome sequences of 48 bacterial type strains from the CCUG.</title>
        <authorList>
            <person name="Tunovic T."/>
            <person name="Pineiro-Iglesias B."/>
            <person name="Unosson C."/>
            <person name="Inganas E."/>
            <person name="Ohlen M."/>
            <person name="Cardew S."/>
            <person name="Jensie-Markopoulos S."/>
            <person name="Salva-Serra F."/>
            <person name="Jaen-Luchoro D."/>
            <person name="Karlsson R."/>
            <person name="Svensson-Stadler L."/>
            <person name="Chun J."/>
            <person name="Moore E."/>
        </authorList>
    </citation>
    <scope>NUCLEOTIDE SEQUENCE [LARGE SCALE GENOMIC DNA]</scope>
    <source>
        <strain evidence="8 9">CCUG 30977</strain>
    </source>
</reference>
<dbReference type="InterPro" id="IPR003660">
    <property type="entry name" value="HAMP_dom"/>
</dbReference>
<dbReference type="PROSITE" id="PS50885">
    <property type="entry name" value="HAMP"/>
    <property type="match status" value="1"/>
</dbReference>
<evidence type="ECO:0000313" key="9">
    <source>
        <dbReference type="Proteomes" id="UP000430120"/>
    </source>
</evidence>
<dbReference type="FunFam" id="1.10.287.950:FF:000001">
    <property type="entry name" value="Methyl-accepting chemotaxis sensory transducer"/>
    <property type="match status" value="1"/>
</dbReference>
<keyword evidence="5" id="KW-0812">Transmembrane</keyword>
<keyword evidence="5" id="KW-0472">Membrane</keyword>
<dbReference type="PANTHER" id="PTHR43531">
    <property type="entry name" value="PROTEIN ICFG"/>
    <property type="match status" value="1"/>
</dbReference>
<sequence>MQNLSIKLRITIGIGLILLLAVLSTANSLWQNRSVKYESGEVSGSWIPAIDNLGRMKGDLGAHYLLVSNRVSGRDSREAAVFAQELETLSARLAKETEVYAATLLTYNEDSAEQGRQEKALYADYQTKRDAYLKLAQAALVALRGGADLDAAALAKSEFADKGYAAFEQAFGAMQAILDFNLKGTAEAADAVREKVARVEYATLAALAVMLLVGGALMVLVPRSVTAPVQEAVVLARRIAEGDLTHRLQTARGDELGELLRHLSAMQDQLTQVVSRVRQGSEGVATASAEISQGNHDLSARTEQQASALEQTAASMEELGSTVRHNADSARQASALAQQASQVATQGGQVVDQVVSTMKGIHAASQRIADIIGVVDGIAFQTNILALNAAVEAARAGEQGRGFAVVAGEVRSLAGRSAEAAREIKQLIQDSVERVAQGTTLADQAGQTMGQVVGAIGQVATLVGEISTASQEQSAGVVQVGEAVTHMDQSTQQNAALVEQMAAAASCLQGQAQELVGIVSTFKLDATRPA</sequence>
<proteinExistence type="inferred from homology"/>
<keyword evidence="9" id="KW-1185">Reference proteome</keyword>
<dbReference type="Pfam" id="PF12729">
    <property type="entry name" value="4HB_MCP_1"/>
    <property type="match status" value="1"/>
</dbReference>
<comment type="subcellular location">
    <subcellularLocation>
        <location evidence="1">Membrane</location>
    </subcellularLocation>
</comment>
<evidence type="ECO:0000256" key="1">
    <source>
        <dbReference type="ARBA" id="ARBA00004370"/>
    </source>
</evidence>
<evidence type="ECO:0000256" key="3">
    <source>
        <dbReference type="ARBA" id="ARBA00029447"/>
    </source>
</evidence>
<dbReference type="InterPro" id="IPR024478">
    <property type="entry name" value="HlyB_4HB_MCP"/>
</dbReference>
<dbReference type="PANTHER" id="PTHR43531:SF14">
    <property type="entry name" value="METHYL-ACCEPTING CHEMOTAXIS PROTEIN I-RELATED"/>
    <property type="match status" value="1"/>
</dbReference>
<keyword evidence="4" id="KW-0807">Transducer</keyword>
<gene>
    <name evidence="8" type="ORF">F7Q92_12490</name>
</gene>
<dbReference type="GO" id="GO:0007165">
    <property type="term" value="P:signal transduction"/>
    <property type="evidence" value="ECO:0007669"/>
    <property type="project" value="UniProtKB-KW"/>
</dbReference>